<reference evidence="9 10" key="2">
    <citation type="submission" date="2025-04" db="UniProtKB">
        <authorList>
            <consortium name="RefSeq"/>
        </authorList>
    </citation>
    <scope>IDENTIFICATION</scope>
    <source>
        <tissue evidence="9 10">Leaf</tissue>
    </source>
</reference>
<reference evidence="8" key="1">
    <citation type="journal article" date="2020" name="Plant Biotechnol. J.">
        <title>The pomegranate (Punica granatum L.) draft genome dissects genetic divergence between soft- and hard-seeded cultivars.</title>
        <authorList>
            <person name="Luo X."/>
            <person name="Li H."/>
            <person name="Wu Z."/>
            <person name="Yao W."/>
            <person name="Zhao P."/>
            <person name="Cao D."/>
            <person name="Yu H."/>
            <person name="Li K."/>
            <person name="Poudel K."/>
            <person name="Zhao D."/>
            <person name="Zhang F."/>
            <person name="Xia X."/>
            <person name="Chen L."/>
            <person name="Wang Q."/>
            <person name="Jing D."/>
            <person name="Cao S."/>
        </authorList>
    </citation>
    <scope>NUCLEOTIDE SEQUENCE [LARGE SCALE GENOMIC DNA]</scope>
</reference>
<keyword evidence="3" id="KW-0560">Oxidoreductase</keyword>
<organism evidence="8 11">
    <name type="scientific">Punica granatum</name>
    <name type="common">Pomegranate</name>
    <dbReference type="NCBI Taxonomy" id="22663"/>
    <lineage>
        <taxon>Eukaryota</taxon>
        <taxon>Viridiplantae</taxon>
        <taxon>Streptophyta</taxon>
        <taxon>Embryophyta</taxon>
        <taxon>Tracheophyta</taxon>
        <taxon>Spermatophyta</taxon>
        <taxon>Magnoliopsida</taxon>
        <taxon>eudicotyledons</taxon>
        <taxon>Gunneridae</taxon>
        <taxon>Pentapetalae</taxon>
        <taxon>rosids</taxon>
        <taxon>malvids</taxon>
        <taxon>Myrtales</taxon>
        <taxon>Lythraceae</taxon>
        <taxon>Punica</taxon>
    </lineage>
</organism>
<dbReference type="InterPro" id="IPR046349">
    <property type="entry name" value="C1-like_sf"/>
</dbReference>
<dbReference type="Pfam" id="PF13905">
    <property type="entry name" value="Thioredoxin_8"/>
    <property type="match status" value="1"/>
</dbReference>
<comment type="catalytic activity">
    <reaction evidence="5">
        <text>[protein]-dithiol + NAD(+) = [protein]-disulfide + NADH + H(+)</text>
        <dbReference type="Rhea" id="RHEA:18749"/>
        <dbReference type="Rhea" id="RHEA-COMP:10593"/>
        <dbReference type="Rhea" id="RHEA-COMP:10594"/>
        <dbReference type="ChEBI" id="CHEBI:15378"/>
        <dbReference type="ChEBI" id="CHEBI:29950"/>
        <dbReference type="ChEBI" id="CHEBI:50058"/>
        <dbReference type="ChEBI" id="CHEBI:57540"/>
        <dbReference type="ChEBI" id="CHEBI:57945"/>
        <dbReference type="EC" id="1.8.1.8"/>
    </reaction>
</comment>
<keyword evidence="2" id="KW-0677">Repeat</keyword>
<dbReference type="PANTHER" id="PTHR13871">
    <property type="entry name" value="THIOREDOXIN"/>
    <property type="match status" value="1"/>
</dbReference>
<dbReference type="InterPro" id="IPR052259">
    <property type="entry name" value="Nucleoredoxin-like"/>
</dbReference>
<gene>
    <name evidence="9 10 11" type="primary">LOC116212004</name>
</gene>
<accession>A0A6P8EB17</accession>
<dbReference type="InterPro" id="IPR012336">
    <property type="entry name" value="Thioredoxin-like_fold"/>
</dbReference>
<dbReference type="PANTHER" id="PTHR13871:SF96">
    <property type="entry name" value="THIOREDOXIN DOMAIN-CONTAINING PROTEIN"/>
    <property type="match status" value="1"/>
</dbReference>
<dbReference type="Gene3D" id="3.40.30.10">
    <property type="entry name" value="Glutaredoxin"/>
    <property type="match status" value="1"/>
</dbReference>
<dbReference type="RefSeq" id="XP_031402444.1">
    <property type="nucleotide sequence ID" value="XM_031546584.1"/>
</dbReference>
<evidence type="ECO:0000256" key="5">
    <source>
        <dbReference type="ARBA" id="ARBA00047388"/>
    </source>
</evidence>
<evidence type="ECO:0000256" key="3">
    <source>
        <dbReference type="ARBA" id="ARBA00023002"/>
    </source>
</evidence>
<dbReference type="RefSeq" id="XP_031402436.1">
    <property type="nucleotide sequence ID" value="XM_031546576.1"/>
</dbReference>
<dbReference type="Proteomes" id="UP000515151">
    <property type="component" value="Chromosome 1"/>
</dbReference>
<keyword evidence="4" id="KW-0520">NAD</keyword>
<evidence type="ECO:0000313" key="8">
    <source>
        <dbReference type="Proteomes" id="UP000515151"/>
    </source>
</evidence>
<dbReference type="InterPro" id="IPR036249">
    <property type="entry name" value="Thioredoxin-like_sf"/>
</dbReference>
<proteinExistence type="predicted"/>
<evidence type="ECO:0000256" key="6">
    <source>
        <dbReference type="ARBA" id="ARBA00047804"/>
    </source>
</evidence>
<sequence length="343" mass="39276">MQKRINERVLRGQSGGTVKTETLHSEGLIEFAISVGGFRWGTTQQTWTLPRRGLAHCNLSWYREIEILSLEMEEPRSGFSDLLGKNILLYISAYQKPPCHSLLPKVLKAYHENKAKDEAFEVIYIPIEGNQAAFEQYFSRMAQWLALHFGDSRILSLVIKLEIHHIPELVALGPRAQIITKQGRSLIEVYRTDAYPFTDDHIEDMVNSWPEKLRHALHCYEPRLTRQVRFTGDGCQEMGSVWSYFCKKCHFDLHPPCAFREGKLRNQSEDSEEDKIATGEHEFQLIPNFSEIKMGLKAEAGCSSSLADQSEVNDPELEPFKMKDISYNRLKVSGINLLGFAIL</sequence>
<feature type="domain" description="Thioredoxin-like fold" evidence="7">
    <location>
        <begin position="84"/>
        <end position="176"/>
    </location>
</feature>
<dbReference type="SUPFAM" id="SSF52833">
    <property type="entry name" value="Thioredoxin-like"/>
    <property type="match status" value="1"/>
</dbReference>
<keyword evidence="8" id="KW-1185">Reference proteome</keyword>
<evidence type="ECO:0000256" key="2">
    <source>
        <dbReference type="ARBA" id="ARBA00022737"/>
    </source>
</evidence>
<evidence type="ECO:0000259" key="7">
    <source>
        <dbReference type="Pfam" id="PF13905"/>
    </source>
</evidence>
<dbReference type="GeneID" id="116212004"/>
<dbReference type="OrthoDB" id="409136at2759"/>
<dbReference type="GO" id="GO:0047134">
    <property type="term" value="F:protein-disulfide reductase [NAD(P)H] activity"/>
    <property type="evidence" value="ECO:0007669"/>
    <property type="project" value="UniProtKB-EC"/>
</dbReference>
<protein>
    <recommendedName>
        <fullName evidence="1">protein-disulfide reductase</fullName>
        <ecNumber evidence="1">1.8.1.8</ecNumber>
    </recommendedName>
</protein>
<dbReference type="EC" id="1.8.1.8" evidence="1"/>
<name>A0A6P8EB17_PUNGR</name>
<evidence type="ECO:0000256" key="1">
    <source>
        <dbReference type="ARBA" id="ARBA00012612"/>
    </source>
</evidence>
<dbReference type="SUPFAM" id="SSF57889">
    <property type="entry name" value="Cysteine-rich domain"/>
    <property type="match status" value="1"/>
</dbReference>
<comment type="catalytic activity">
    <reaction evidence="6">
        <text>[protein]-dithiol + NADP(+) = [protein]-disulfide + NADPH + H(+)</text>
        <dbReference type="Rhea" id="RHEA:18753"/>
        <dbReference type="Rhea" id="RHEA-COMP:10593"/>
        <dbReference type="Rhea" id="RHEA-COMP:10594"/>
        <dbReference type="ChEBI" id="CHEBI:15378"/>
        <dbReference type="ChEBI" id="CHEBI:29950"/>
        <dbReference type="ChEBI" id="CHEBI:50058"/>
        <dbReference type="ChEBI" id="CHEBI:57783"/>
        <dbReference type="ChEBI" id="CHEBI:58349"/>
        <dbReference type="EC" id="1.8.1.8"/>
    </reaction>
</comment>
<evidence type="ECO:0000313" key="9">
    <source>
        <dbReference type="RefSeq" id="XP_031402436.1"/>
    </source>
</evidence>
<evidence type="ECO:0000313" key="11">
    <source>
        <dbReference type="RefSeq" id="XP_031402453.1"/>
    </source>
</evidence>
<dbReference type="RefSeq" id="XP_031402453.1">
    <property type="nucleotide sequence ID" value="XM_031546593.1"/>
</dbReference>
<dbReference type="AlphaFoldDB" id="A0A6P8EB17"/>
<evidence type="ECO:0000256" key="4">
    <source>
        <dbReference type="ARBA" id="ARBA00023027"/>
    </source>
</evidence>
<evidence type="ECO:0000313" key="10">
    <source>
        <dbReference type="RefSeq" id="XP_031402444.1"/>
    </source>
</evidence>